<dbReference type="Proteomes" id="UP000199063">
    <property type="component" value="Unassembled WGS sequence"/>
</dbReference>
<protein>
    <submittedName>
        <fullName evidence="1">Uncharacterized protein</fullName>
    </submittedName>
</protein>
<gene>
    <name evidence="1" type="ORF">SAMN05444921_13345</name>
</gene>
<dbReference type="AlphaFoldDB" id="A0A1H0DE45"/>
<sequence length="41" mass="4567">MTLVEMLRPGGPAKRPLFPDQAEAVQRAVRQLRRRGVGVPL</sequence>
<accession>A0A1H0DE45</accession>
<dbReference type="STRING" id="1196353.SAMN05444921_13345"/>
<proteinExistence type="predicted"/>
<organism evidence="1 2">
    <name type="scientific">Streptomyces wuyuanensis</name>
    <dbReference type="NCBI Taxonomy" id="1196353"/>
    <lineage>
        <taxon>Bacteria</taxon>
        <taxon>Bacillati</taxon>
        <taxon>Actinomycetota</taxon>
        <taxon>Actinomycetes</taxon>
        <taxon>Kitasatosporales</taxon>
        <taxon>Streptomycetaceae</taxon>
        <taxon>Streptomyces</taxon>
    </lineage>
</organism>
<evidence type="ECO:0000313" key="2">
    <source>
        <dbReference type="Proteomes" id="UP000199063"/>
    </source>
</evidence>
<reference evidence="2" key="1">
    <citation type="submission" date="2016-10" db="EMBL/GenBank/DDBJ databases">
        <authorList>
            <person name="Varghese N."/>
            <person name="Submissions S."/>
        </authorList>
    </citation>
    <scope>NUCLEOTIDE SEQUENCE [LARGE SCALE GENOMIC DNA]</scope>
    <source>
        <strain evidence="2">CGMCC 4.7042</strain>
    </source>
</reference>
<dbReference type="EMBL" id="FNHI01000033">
    <property type="protein sequence ID" value="SDN68231.1"/>
    <property type="molecule type" value="Genomic_DNA"/>
</dbReference>
<name>A0A1H0DE45_9ACTN</name>
<keyword evidence="2" id="KW-1185">Reference proteome</keyword>
<evidence type="ECO:0000313" key="1">
    <source>
        <dbReference type="EMBL" id="SDN68231.1"/>
    </source>
</evidence>